<dbReference type="Pfam" id="PF01841">
    <property type="entry name" value="Transglut_core"/>
    <property type="match status" value="1"/>
</dbReference>
<proteinExistence type="inferred from homology"/>
<dbReference type="FunFam" id="3.90.260.10:FF:000002">
    <property type="entry name" value="Erythrocyte membrane protein band 4.2"/>
    <property type="match status" value="1"/>
</dbReference>
<dbReference type="Pfam" id="PF00927">
    <property type="entry name" value="Transglut_C"/>
    <property type="match status" value="2"/>
</dbReference>
<protein>
    <recommendedName>
        <fullName evidence="3">Transglutaminase-like domain-containing protein</fullName>
    </recommendedName>
</protein>
<dbReference type="InterPro" id="IPR002931">
    <property type="entry name" value="Transglutaminase-like"/>
</dbReference>
<dbReference type="InterPro" id="IPR014756">
    <property type="entry name" value="Ig_E-set"/>
</dbReference>
<dbReference type="EMBL" id="JBAMIC010000001">
    <property type="protein sequence ID" value="KAK7114916.1"/>
    <property type="molecule type" value="Genomic_DNA"/>
</dbReference>
<feature type="domain" description="Transglutaminase-like" evidence="3">
    <location>
        <begin position="336"/>
        <end position="428"/>
    </location>
</feature>
<evidence type="ECO:0000256" key="1">
    <source>
        <dbReference type="ARBA" id="ARBA00005968"/>
    </source>
</evidence>
<feature type="active site" evidence="2">
    <location>
        <position position="402"/>
    </location>
</feature>
<dbReference type="Proteomes" id="UP001374579">
    <property type="component" value="Unassembled WGS sequence"/>
</dbReference>
<reference evidence="4 5" key="1">
    <citation type="submission" date="2024-02" db="EMBL/GenBank/DDBJ databases">
        <title>Chromosome-scale genome assembly of the rough periwinkle Littorina saxatilis.</title>
        <authorList>
            <person name="De Jode A."/>
            <person name="Faria R."/>
            <person name="Formenti G."/>
            <person name="Sims Y."/>
            <person name="Smith T.P."/>
            <person name="Tracey A."/>
            <person name="Wood J.M.D."/>
            <person name="Zagrodzka Z.B."/>
            <person name="Johannesson K."/>
            <person name="Butlin R.K."/>
            <person name="Leder E.H."/>
        </authorList>
    </citation>
    <scope>NUCLEOTIDE SEQUENCE [LARGE SCALE GENOMIC DNA]</scope>
    <source>
        <strain evidence="4">Snail1</strain>
        <tissue evidence="4">Muscle</tissue>
    </source>
</reference>
<dbReference type="Pfam" id="PF00868">
    <property type="entry name" value="Transglut_N"/>
    <property type="match status" value="1"/>
</dbReference>
<comment type="caution">
    <text evidence="4">The sequence shown here is derived from an EMBL/GenBank/DDBJ whole genome shotgun (WGS) entry which is preliminary data.</text>
</comment>
<keyword evidence="5" id="KW-1185">Reference proteome</keyword>
<dbReference type="InterPro" id="IPR023608">
    <property type="entry name" value="Transglutaminase_animal"/>
</dbReference>
<dbReference type="PANTHER" id="PTHR11590">
    <property type="entry name" value="PROTEIN-GLUTAMINE GAMMA-GLUTAMYLTRANSFERASE"/>
    <property type="match status" value="1"/>
</dbReference>
<evidence type="ECO:0000313" key="4">
    <source>
        <dbReference type="EMBL" id="KAK7114916.1"/>
    </source>
</evidence>
<feature type="active site" evidence="2">
    <location>
        <position position="344"/>
    </location>
</feature>
<dbReference type="SUPFAM" id="SSF81296">
    <property type="entry name" value="E set domains"/>
    <property type="match status" value="1"/>
</dbReference>
<name>A0AAN9GP38_9CAEN</name>
<dbReference type="SUPFAM" id="SSF54001">
    <property type="entry name" value="Cysteine proteinases"/>
    <property type="match status" value="1"/>
</dbReference>
<evidence type="ECO:0000313" key="5">
    <source>
        <dbReference type="Proteomes" id="UP001374579"/>
    </source>
</evidence>
<dbReference type="PANTHER" id="PTHR11590:SF40">
    <property type="entry name" value="HEMOCYTE PROTEIN-GLUTAMINE GAMMA-GLUTAMYLTRANSFERASE-LIKE PROTEIN"/>
    <property type="match status" value="1"/>
</dbReference>
<gene>
    <name evidence="4" type="ORF">V1264_000893</name>
</gene>
<dbReference type="InterPro" id="IPR013783">
    <property type="entry name" value="Ig-like_fold"/>
</dbReference>
<dbReference type="Gene3D" id="2.60.40.10">
    <property type="entry name" value="Immunoglobulins"/>
    <property type="match status" value="3"/>
</dbReference>
<evidence type="ECO:0000256" key="2">
    <source>
        <dbReference type="PIRSR" id="PIRSR000459-1"/>
    </source>
</evidence>
<dbReference type="InterPro" id="IPR038765">
    <property type="entry name" value="Papain-like_cys_pep_sf"/>
</dbReference>
<dbReference type="InterPro" id="IPR008958">
    <property type="entry name" value="Transglutaminase_C"/>
</dbReference>
<dbReference type="InterPro" id="IPR036985">
    <property type="entry name" value="Transglutaminase-like_sf"/>
</dbReference>
<sequence length="761" mass="85886">MPNMHRHSEKYDIQPEGQRTTLSERFAGYYGNLRSLLLGSNLTGRRPTFHEDSFAEEASLTSFRKDKEKDEGQLKPRTVDLSRTVNRSAHHTNNYEIPNLVLRRGQAFEMVITFERAFNVKEDSIILKFVTGSRPLQSKGSVVSVRKLEDALPGDWSYEISSVMERSVTLKVTSAANAIVGRYEMFIDSIHQPIEGEAEKHRYKHPDDIYLVFNPWNEGDEVYMENSTERDEHVLRETGRIWLGTVGKFCVRPWNFGQFDDVCLFAAMALLEKSELGDQARNNPVQVVRAICRVINSTERDSGVLCGNWSGKYDDGVAPYAWNGSSAILEEFLKKRKGVKYGQCWTFAAVATTLLRALGIPTRCVTCFRSSHDSDFSNPINAHWSADNRPRKNMDDAVWDYHVWGESWLKRPDLPLGYDGWQAFDPTPQECNEGVFTCGPASVKAVRKGELYYGFHSKFLFSEAHGERVHWLVDADGNMTAFRVEKRVVGRQISTKAAGTISRLDITDLYKPPEGSQEEADILKSAARLCFRAMPRQIVNGTEDMEFTFQGEGHKSGDINVTLKMKNDSGEARTVDVYLCFISAYNTGVPASDLKDHSECQVIDPHAECDVKMSLKCADYINNKDTDSHVNVYVIATARETHQRFATRDTMWIEKPHLEVKTEGRTSLSQPFQVVLKVVNTLGVPLTNGVFNVEGPGIQRVMGIKLKKPIGPGEECRETVTLKARRSGRQEIVANYYCRQICDVASAAELDITDDSKDSKN</sequence>
<feature type="active site" evidence="2">
    <location>
        <position position="425"/>
    </location>
</feature>
<organism evidence="4 5">
    <name type="scientific">Littorina saxatilis</name>
    <dbReference type="NCBI Taxonomy" id="31220"/>
    <lineage>
        <taxon>Eukaryota</taxon>
        <taxon>Metazoa</taxon>
        <taxon>Spiralia</taxon>
        <taxon>Lophotrochozoa</taxon>
        <taxon>Mollusca</taxon>
        <taxon>Gastropoda</taxon>
        <taxon>Caenogastropoda</taxon>
        <taxon>Littorinimorpha</taxon>
        <taxon>Littorinoidea</taxon>
        <taxon>Littorinidae</taxon>
        <taxon>Littorina</taxon>
    </lineage>
</organism>
<dbReference type="InterPro" id="IPR001102">
    <property type="entry name" value="Transglutaminase_N"/>
</dbReference>
<accession>A0AAN9GP38</accession>
<dbReference type="PIRSF" id="PIRSF000459">
    <property type="entry name" value="TGM_EBP42"/>
    <property type="match status" value="1"/>
</dbReference>
<dbReference type="SMART" id="SM00460">
    <property type="entry name" value="TGc"/>
    <property type="match status" value="1"/>
</dbReference>
<comment type="similarity">
    <text evidence="1">Belongs to the transglutaminase superfamily. Transglutaminase family.</text>
</comment>
<dbReference type="Gene3D" id="3.90.260.10">
    <property type="entry name" value="Transglutaminase-like"/>
    <property type="match status" value="1"/>
</dbReference>
<evidence type="ECO:0000259" key="3">
    <source>
        <dbReference type="SMART" id="SM00460"/>
    </source>
</evidence>
<dbReference type="GO" id="GO:0003810">
    <property type="term" value="F:protein-glutamine gamma-glutamyltransferase activity"/>
    <property type="evidence" value="ECO:0007669"/>
    <property type="project" value="InterPro"/>
</dbReference>
<dbReference type="InterPro" id="IPR050779">
    <property type="entry name" value="Transglutaminase"/>
</dbReference>
<dbReference type="SUPFAM" id="SSF49309">
    <property type="entry name" value="Transglutaminase, two C-terminal domains"/>
    <property type="match status" value="2"/>
</dbReference>
<dbReference type="InterPro" id="IPR036238">
    <property type="entry name" value="Transglutaminase_C_sf"/>
</dbReference>
<dbReference type="AlphaFoldDB" id="A0AAN9GP38"/>